<accession>F0RZG5</accession>
<protein>
    <submittedName>
        <fullName evidence="8">Auxin Efflux Carrier</fullName>
    </submittedName>
</protein>
<feature type="transmembrane region" description="Helical" evidence="7">
    <location>
        <begin position="133"/>
        <end position="154"/>
    </location>
</feature>
<keyword evidence="9" id="KW-1185">Reference proteome</keyword>
<evidence type="ECO:0000256" key="2">
    <source>
        <dbReference type="ARBA" id="ARBA00022448"/>
    </source>
</evidence>
<dbReference type="KEGG" id="sbu:SpiBuddy_1692"/>
<feature type="transmembrane region" description="Helical" evidence="7">
    <location>
        <begin position="45"/>
        <end position="63"/>
    </location>
</feature>
<evidence type="ECO:0000256" key="6">
    <source>
        <dbReference type="ARBA" id="ARBA00023136"/>
    </source>
</evidence>
<feature type="transmembrane region" description="Helical" evidence="7">
    <location>
        <begin position="224"/>
        <end position="248"/>
    </location>
</feature>
<dbReference type="GO" id="GO:0055085">
    <property type="term" value="P:transmembrane transport"/>
    <property type="evidence" value="ECO:0007669"/>
    <property type="project" value="InterPro"/>
</dbReference>
<evidence type="ECO:0000313" key="8">
    <source>
        <dbReference type="EMBL" id="ADY13517.1"/>
    </source>
</evidence>
<feature type="transmembrane region" description="Helical" evidence="7">
    <location>
        <begin position="285"/>
        <end position="304"/>
    </location>
</feature>
<feature type="transmembrane region" description="Helical" evidence="7">
    <location>
        <begin position="75"/>
        <end position="96"/>
    </location>
</feature>
<keyword evidence="3" id="KW-1003">Cell membrane</keyword>
<name>F0RZG5_SPHGB</name>
<feature type="transmembrane region" description="Helical" evidence="7">
    <location>
        <begin position="12"/>
        <end position="38"/>
    </location>
</feature>
<proteinExistence type="predicted"/>
<evidence type="ECO:0000256" key="1">
    <source>
        <dbReference type="ARBA" id="ARBA00004141"/>
    </source>
</evidence>
<dbReference type="Proteomes" id="UP000008466">
    <property type="component" value="Chromosome"/>
</dbReference>
<evidence type="ECO:0000313" key="9">
    <source>
        <dbReference type="Proteomes" id="UP000008466"/>
    </source>
</evidence>
<keyword evidence="6 7" id="KW-0472">Membrane</keyword>
<feature type="transmembrane region" description="Helical" evidence="7">
    <location>
        <begin position="254"/>
        <end position="273"/>
    </location>
</feature>
<evidence type="ECO:0000256" key="4">
    <source>
        <dbReference type="ARBA" id="ARBA00022692"/>
    </source>
</evidence>
<dbReference type="PANTHER" id="PTHR36838">
    <property type="entry name" value="AUXIN EFFLUX CARRIER FAMILY PROTEIN"/>
    <property type="match status" value="1"/>
</dbReference>
<comment type="subcellular location">
    <subcellularLocation>
        <location evidence="1">Membrane</location>
        <topology evidence="1">Multi-pass membrane protein</topology>
    </subcellularLocation>
</comment>
<sequence length="305" mass="32595">MQANVLSPIVPLMIASSFLQMLPILLVVLGGYVLSALYTIKVQDLVNVVSDFFMPALIFISLTESDLSGQAISDISKASALVCILLFAAAFLWAKLAKEDIRSTVPPLVFMNSGFLGIPLMKLWGGMEAMNLILIYDQVQGIFMFTLGILVITGGFSKKSLLSMFHSPILWAVVLGFLFRLTPLSMPSSLVATFTFAGEAASPLAAFALGVSIRSIKFTFSWNLIGALLLRFVGGYLIGYLAAMAFGLTGLTRTVVIVATALPSAMFTSILPLRYGLPNQFASTMVLASTLLGVITIPLSFALAG</sequence>
<dbReference type="GO" id="GO:0016020">
    <property type="term" value="C:membrane"/>
    <property type="evidence" value="ECO:0007669"/>
    <property type="project" value="UniProtKB-SubCell"/>
</dbReference>
<dbReference type="STRING" id="158189.SpiBuddy_1692"/>
<organism evidence="8 9">
    <name type="scientific">Sphaerochaeta globosa (strain ATCC BAA-1886 / DSM 22777 / Buddy)</name>
    <name type="common">Spirochaeta sp. (strain Buddy)</name>
    <dbReference type="NCBI Taxonomy" id="158189"/>
    <lineage>
        <taxon>Bacteria</taxon>
        <taxon>Pseudomonadati</taxon>
        <taxon>Spirochaetota</taxon>
        <taxon>Spirochaetia</taxon>
        <taxon>Spirochaetales</taxon>
        <taxon>Sphaerochaetaceae</taxon>
        <taxon>Sphaerochaeta</taxon>
    </lineage>
</organism>
<keyword evidence="2" id="KW-0813">Transport</keyword>
<dbReference type="PANTHER" id="PTHR36838:SF1">
    <property type="entry name" value="SLR1864 PROTEIN"/>
    <property type="match status" value="1"/>
</dbReference>
<gene>
    <name evidence="8" type="ordered locus">SpiBuddy_1692</name>
</gene>
<dbReference type="AlphaFoldDB" id="F0RZG5"/>
<dbReference type="Pfam" id="PF03547">
    <property type="entry name" value="Mem_trans"/>
    <property type="match status" value="2"/>
</dbReference>
<dbReference type="HOGENOM" id="CLU_056175_4_1_12"/>
<dbReference type="eggNOG" id="COG0679">
    <property type="taxonomic scope" value="Bacteria"/>
</dbReference>
<evidence type="ECO:0000256" key="3">
    <source>
        <dbReference type="ARBA" id="ARBA00022475"/>
    </source>
</evidence>
<keyword evidence="4 7" id="KW-0812">Transmembrane</keyword>
<dbReference type="EMBL" id="CP002541">
    <property type="protein sequence ID" value="ADY13517.1"/>
    <property type="molecule type" value="Genomic_DNA"/>
</dbReference>
<feature type="transmembrane region" description="Helical" evidence="7">
    <location>
        <begin position="161"/>
        <end position="179"/>
    </location>
</feature>
<reference evidence="9" key="1">
    <citation type="submission" date="2011-02" db="EMBL/GenBank/DDBJ databases">
        <title>Complete sequence of Spirochaeta sp. Buddy.</title>
        <authorList>
            <person name="Lucas S."/>
            <person name="Copeland A."/>
            <person name="Lapidus A."/>
            <person name="Cheng J.-F."/>
            <person name="Goodwin L."/>
            <person name="Pitluck S."/>
            <person name="Zeytun A."/>
            <person name="Detter J.C."/>
            <person name="Han C."/>
            <person name="Tapia R."/>
            <person name="Land M."/>
            <person name="Hauser L."/>
            <person name="Kyrpides N."/>
            <person name="Ivanova N."/>
            <person name="Mikhailova N."/>
            <person name="Pagani I."/>
            <person name="Ritalahti K.M."/>
            <person name="Loeffler F.E."/>
            <person name="Woyke T."/>
        </authorList>
    </citation>
    <scope>NUCLEOTIDE SEQUENCE [LARGE SCALE GENOMIC DNA]</scope>
    <source>
        <strain evidence="9">ATCC BAA-1886 / DSM 22777 / Buddy</strain>
    </source>
</reference>
<evidence type="ECO:0000256" key="7">
    <source>
        <dbReference type="SAM" id="Phobius"/>
    </source>
</evidence>
<evidence type="ECO:0000256" key="5">
    <source>
        <dbReference type="ARBA" id="ARBA00022989"/>
    </source>
</evidence>
<dbReference type="InterPro" id="IPR004776">
    <property type="entry name" value="Mem_transp_PIN-like"/>
</dbReference>
<feature type="transmembrane region" description="Helical" evidence="7">
    <location>
        <begin position="191"/>
        <end position="212"/>
    </location>
</feature>
<keyword evidence="5 7" id="KW-1133">Transmembrane helix</keyword>